<gene>
    <name evidence="2" type="ORF">RMCC_3070</name>
</gene>
<dbReference type="InterPro" id="IPR011059">
    <property type="entry name" value="Metal-dep_hydrolase_composite"/>
</dbReference>
<sequence length="532" mass="57905">MPDFDTLIVGADVVDGSGAAPSRCDIGIVGDRIAYLGCSVEARAARTVQAAGMLATPGLIDPHSHSDWSVLGNRYAFSTIHQGVTTEVVGNCGVTYAPLGAADVESACSALRALGYDGPVDWRSFGELVDTVHSGGTAQNLVWFVGHTAIRSAARSNAETGRCDEARERIRLLEEALEAGAIGLSSGLEYGAGRFADAEELAALTGVVGRRGGLYASHIRNRDTALGAAVDEFFHVVHRGGGVRAQLSHLNVRYDTGAGRGAWEQAAQRVINERQRGTDVLADMTPYPHGIGMAVGLLPGWLAVRPPAEAAGLLADTDVRARVRQDCDRYWRFVHRGQWDRVRLGVSPTHPQWEGLTFPEIAERHGRDEWDCLFDILAAAGADLGAVQLLGRLFTDDHLADAISHDHFLLGVDAFSTRREGPLHARTRDPLFYYGHTHYLSHHVRTGTLSLELAVHKMTGMVADHFGIRDRGYLRVGHHADVVLFDPEMLRQADTWSMPDEYSRAARHVWVNGVPVVSDGQHTRRLPGHMLR</sequence>
<dbReference type="RefSeq" id="WP_062657181.1">
    <property type="nucleotide sequence ID" value="NZ_BCSY01000046.1"/>
</dbReference>
<dbReference type="InterPro" id="IPR032466">
    <property type="entry name" value="Metal_Hydrolase"/>
</dbReference>
<dbReference type="InterPro" id="IPR050378">
    <property type="entry name" value="Metallo-dep_Hydrolases_sf"/>
</dbReference>
<dbReference type="Gene3D" id="2.30.40.10">
    <property type="entry name" value="Urease, subunit C, domain 1"/>
    <property type="match status" value="1"/>
</dbReference>
<dbReference type="SUPFAM" id="SSF51338">
    <property type="entry name" value="Composite domain of metallo-dependent hydrolases"/>
    <property type="match status" value="1"/>
</dbReference>
<organism evidence="2 3">
    <name type="scientific">Mycolicibacterium canariasense</name>
    <name type="common">Mycobacterium canariasense</name>
    <dbReference type="NCBI Taxonomy" id="228230"/>
    <lineage>
        <taxon>Bacteria</taxon>
        <taxon>Bacillati</taxon>
        <taxon>Actinomycetota</taxon>
        <taxon>Actinomycetes</taxon>
        <taxon>Mycobacteriales</taxon>
        <taxon>Mycobacteriaceae</taxon>
        <taxon>Mycolicibacterium</taxon>
    </lineage>
</organism>
<dbReference type="GO" id="GO:0016811">
    <property type="term" value="F:hydrolase activity, acting on carbon-nitrogen (but not peptide) bonds, in linear amides"/>
    <property type="evidence" value="ECO:0007669"/>
    <property type="project" value="InterPro"/>
</dbReference>
<dbReference type="PANTHER" id="PTHR11647:SF1">
    <property type="entry name" value="COLLAPSIN RESPONSE MEDIATOR PROTEIN"/>
    <property type="match status" value="1"/>
</dbReference>
<dbReference type="GO" id="GO:0016812">
    <property type="term" value="F:hydrolase activity, acting on carbon-nitrogen (but not peptide) bonds, in cyclic amides"/>
    <property type="evidence" value="ECO:0007669"/>
    <property type="project" value="TreeGrafter"/>
</dbReference>
<reference evidence="3" key="1">
    <citation type="journal article" date="2016" name="Genome Announc.">
        <title>Draft Genome Sequences of Five Rapidly Growing Mycobacterium Species, M. thermoresistibile, M. fortuitum subsp. acetamidolyticum, M. canariasense, M. brisbanense, and M. novocastrense.</title>
        <authorList>
            <person name="Katahira K."/>
            <person name="Ogura Y."/>
            <person name="Gotoh Y."/>
            <person name="Hayashi T."/>
        </authorList>
    </citation>
    <scope>NUCLEOTIDE SEQUENCE [LARGE SCALE GENOMIC DNA]</scope>
    <source>
        <strain evidence="3">JCM15298</strain>
    </source>
</reference>
<keyword evidence="3" id="KW-1185">Reference proteome</keyword>
<dbReference type="Gene3D" id="3.20.20.140">
    <property type="entry name" value="Metal-dependent hydrolases"/>
    <property type="match status" value="1"/>
</dbReference>
<dbReference type="InterPro" id="IPR023100">
    <property type="entry name" value="D-aminoacylase_insert_dom_sf"/>
</dbReference>
<feature type="domain" description="Amidohydrolase 3" evidence="1">
    <location>
        <begin position="447"/>
        <end position="517"/>
    </location>
</feature>
<evidence type="ECO:0000313" key="2">
    <source>
        <dbReference type="EMBL" id="GAS96104.1"/>
    </source>
</evidence>
<dbReference type="GO" id="GO:0005829">
    <property type="term" value="C:cytosol"/>
    <property type="evidence" value="ECO:0007669"/>
    <property type="project" value="TreeGrafter"/>
</dbReference>
<evidence type="ECO:0000259" key="1">
    <source>
        <dbReference type="Pfam" id="PF07969"/>
    </source>
</evidence>
<proteinExistence type="predicted"/>
<dbReference type="Proteomes" id="UP000069443">
    <property type="component" value="Unassembled WGS sequence"/>
</dbReference>
<dbReference type="AlphaFoldDB" id="A0A100WCR7"/>
<comment type="caution">
    <text evidence="2">The sequence shown here is derived from an EMBL/GenBank/DDBJ whole genome shotgun (WGS) entry which is preliminary data.</text>
</comment>
<dbReference type="OrthoDB" id="9766983at2"/>
<accession>A0A100WCR7</accession>
<evidence type="ECO:0000313" key="3">
    <source>
        <dbReference type="Proteomes" id="UP000069443"/>
    </source>
</evidence>
<dbReference type="Pfam" id="PF07969">
    <property type="entry name" value="Amidohydro_3"/>
    <property type="match status" value="1"/>
</dbReference>
<dbReference type="SUPFAM" id="SSF51556">
    <property type="entry name" value="Metallo-dependent hydrolases"/>
    <property type="match status" value="1"/>
</dbReference>
<dbReference type="EMBL" id="BCSY01000046">
    <property type="protein sequence ID" value="GAS96104.1"/>
    <property type="molecule type" value="Genomic_DNA"/>
</dbReference>
<dbReference type="PANTHER" id="PTHR11647">
    <property type="entry name" value="HYDRANTOINASE/DIHYDROPYRIMIDINASE FAMILY MEMBER"/>
    <property type="match status" value="1"/>
</dbReference>
<dbReference type="STRING" id="228230.RMCC_3070"/>
<dbReference type="InterPro" id="IPR013108">
    <property type="entry name" value="Amidohydro_3"/>
</dbReference>
<protein>
    <submittedName>
        <fullName evidence="2">N-acyl-D-amino-acid deacylase</fullName>
    </submittedName>
</protein>
<dbReference type="Gene3D" id="3.30.1490.130">
    <property type="entry name" value="D-aminoacylase. Domain 3"/>
    <property type="match status" value="1"/>
</dbReference>
<reference evidence="3" key="2">
    <citation type="submission" date="2016-02" db="EMBL/GenBank/DDBJ databases">
        <title>Draft genome sequence of five rapidly growing Mycobacterium species.</title>
        <authorList>
            <person name="Katahira K."/>
            <person name="Gotou Y."/>
            <person name="Iida K."/>
            <person name="Ogura Y."/>
            <person name="Hayashi T."/>
        </authorList>
    </citation>
    <scope>NUCLEOTIDE SEQUENCE [LARGE SCALE GENOMIC DNA]</scope>
    <source>
        <strain evidence="3">JCM15298</strain>
    </source>
</reference>
<name>A0A100WCR7_MYCCR</name>